<sequence length="417" mass="45850">MFGLSAHWMLHEGEPVASVAVLSHEEQRERLRGYCPEAEPVALVAGDPCFDRMLAGRPLRESYRHRFGIRPEQRCVVVSSTWGPESLFGRDPSLVQRLSRELPLDEYRVVVALHPNVWHGHSPWQVRTWLADCAKAGALVLPPEEGWRAALIAADVTVGDHSSVGFYSAALGTPLLLASWPVHAVDPASPVAALLRATPRLSADRPLRAQIDEVVEQHTPDRHAEITALTTSVPERSAELLRAEIYSRMQLPEPPEPAGATAVPLPEQQVPDVPSQLVEVDWANASVVRHPASALGEVDGVLVAGTREPERRWLELAEVVLDDACHEDPLHWIRSTLAAMPGCVLGTTRDRCGTWVVTGRDHPVVRLRLPPDLGAAGAAVVHEWLRLGRPEFPARLHLGRRVVELGEPSRHRRAPGC</sequence>
<organism evidence="1 2">
    <name type="scientific">Saccharopolyspora griseoalba</name>
    <dbReference type="NCBI Taxonomy" id="1431848"/>
    <lineage>
        <taxon>Bacteria</taxon>
        <taxon>Bacillati</taxon>
        <taxon>Actinomycetota</taxon>
        <taxon>Actinomycetes</taxon>
        <taxon>Pseudonocardiales</taxon>
        <taxon>Pseudonocardiaceae</taxon>
        <taxon>Saccharopolyspora</taxon>
    </lineage>
</organism>
<protein>
    <submittedName>
        <fullName evidence="1">Uncharacterized protein</fullName>
    </submittedName>
</protein>
<dbReference type="SUPFAM" id="SSF53756">
    <property type="entry name" value="UDP-Glycosyltransferase/glycogen phosphorylase"/>
    <property type="match status" value="1"/>
</dbReference>
<evidence type="ECO:0000313" key="1">
    <source>
        <dbReference type="EMBL" id="MFC7339954.1"/>
    </source>
</evidence>
<dbReference type="InterPro" id="IPR043148">
    <property type="entry name" value="TagF_C"/>
</dbReference>
<name>A0ABW2LDP3_9PSEU</name>
<accession>A0ABW2LDP3</accession>
<comment type="caution">
    <text evidence="1">The sequence shown here is derived from an EMBL/GenBank/DDBJ whole genome shotgun (WGS) entry which is preliminary data.</text>
</comment>
<dbReference type="EMBL" id="JBHTCJ010000001">
    <property type="protein sequence ID" value="MFC7339954.1"/>
    <property type="molecule type" value="Genomic_DNA"/>
</dbReference>
<reference evidence="2" key="1">
    <citation type="journal article" date="2019" name="Int. J. Syst. Evol. Microbiol.">
        <title>The Global Catalogue of Microorganisms (GCM) 10K type strain sequencing project: providing services to taxonomists for standard genome sequencing and annotation.</title>
        <authorList>
            <consortium name="The Broad Institute Genomics Platform"/>
            <consortium name="The Broad Institute Genome Sequencing Center for Infectious Disease"/>
            <person name="Wu L."/>
            <person name="Ma J."/>
        </authorList>
    </citation>
    <scope>NUCLEOTIDE SEQUENCE [LARGE SCALE GENOMIC DNA]</scope>
    <source>
        <strain evidence="2">WLHS5</strain>
    </source>
</reference>
<dbReference type="Proteomes" id="UP001596504">
    <property type="component" value="Unassembled WGS sequence"/>
</dbReference>
<proteinExistence type="predicted"/>
<gene>
    <name evidence="1" type="ORF">ACFQRI_00920</name>
</gene>
<evidence type="ECO:0000313" key="2">
    <source>
        <dbReference type="Proteomes" id="UP001596504"/>
    </source>
</evidence>
<dbReference type="Gene3D" id="3.40.50.12580">
    <property type="match status" value="1"/>
</dbReference>
<dbReference type="RefSeq" id="WP_380663000.1">
    <property type="nucleotide sequence ID" value="NZ_JBHTCJ010000001.1"/>
</dbReference>
<keyword evidence="2" id="KW-1185">Reference proteome</keyword>